<reference evidence="4 5" key="1">
    <citation type="submission" date="2020-11" db="EMBL/GenBank/DDBJ databases">
        <title>Draft genome sequencing of a Lachnospiraceae strain isolated from anoxic soil subjected to BSD treatment.</title>
        <authorList>
            <person name="Uek A."/>
            <person name="Tonouchi A."/>
        </authorList>
    </citation>
    <scope>NUCLEOTIDE SEQUENCE [LARGE SCALE GENOMIC DNA]</scope>
    <source>
        <strain evidence="4 5">TB5</strain>
    </source>
</reference>
<keyword evidence="5" id="KW-1185">Reference proteome</keyword>
<dbReference type="SUPFAM" id="SSF58104">
    <property type="entry name" value="Methyl-accepting chemotaxis protein (MCP) signaling domain"/>
    <property type="match status" value="1"/>
</dbReference>
<dbReference type="RefSeq" id="WP_271713202.1">
    <property type="nucleotide sequence ID" value="NZ_AP024169.1"/>
</dbReference>
<evidence type="ECO:0000259" key="3">
    <source>
        <dbReference type="PROSITE" id="PS50111"/>
    </source>
</evidence>
<dbReference type="Gene3D" id="1.10.287.950">
    <property type="entry name" value="Methyl-accepting chemotaxis protein"/>
    <property type="match status" value="1"/>
</dbReference>
<evidence type="ECO:0000313" key="4">
    <source>
        <dbReference type="EMBL" id="BCN32130.1"/>
    </source>
</evidence>
<dbReference type="PANTHER" id="PTHR32089">
    <property type="entry name" value="METHYL-ACCEPTING CHEMOTAXIS PROTEIN MCPB"/>
    <property type="match status" value="1"/>
</dbReference>
<proteinExistence type="predicted"/>
<evidence type="ECO:0000256" key="1">
    <source>
        <dbReference type="ARBA" id="ARBA00023224"/>
    </source>
</evidence>
<dbReference type="AlphaFoldDB" id="A0A7R7ENI6"/>
<accession>A0A7R7ENI6</accession>
<dbReference type="PROSITE" id="PS50111">
    <property type="entry name" value="CHEMOTAXIS_TRANSDUC_2"/>
    <property type="match status" value="1"/>
</dbReference>
<dbReference type="InterPro" id="IPR004089">
    <property type="entry name" value="MCPsignal_dom"/>
</dbReference>
<evidence type="ECO:0000313" key="5">
    <source>
        <dbReference type="Proteomes" id="UP000595897"/>
    </source>
</evidence>
<name>A0A7R7ENI6_9FIRM</name>
<protein>
    <submittedName>
        <fullName evidence="4">Methyl-accepting chemotaxis protein</fullName>
    </submittedName>
</protein>
<gene>
    <name evidence="4" type="ORF">bsdtb5_34250</name>
</gene>
<dbReference type="Pfam" id="PF00015">
    <property type="entry name" value="MCPsignal"/>
    <property type="match status" value="1"/>
</dbReference>
<evidence type="ECO:0000256" key="2">
    <source>
        <dbReference type="PROSITE-ProRule" id="PRU00284"/>
    </source>
</evidence>
<dbReference type="InterPro" id="IPR018771">
    <property type="entry name" value="PocR_dom"/>
</dbReference>
<dbReference type="SMART" id="SM00283">
    <property type="entry name" value="MA"/>
    <property type="match status" value="1"/>
</dbReference>
<keyword evidence="1 2" id="KW-0807">Transducer</keyword>
<feature type="domain" description="Methyl-accepting transducer" evidence="3">
    <location>
        <begin position="162"/>
        <end position="348"/>
    </location>
</feature>
<dbReference type="EMBL" id="AP024169">
    <property type="protein sequence ID" value="BCN32130.1"/>
    <property type="molecule type" value="Genomic_DNA"/>
</dbReference>
<dbReference type="GO" id="GO:0016020">
    <property type="term" value="C:membrane"/>
    <property type="evidence" value="ECO:0007669"/>
    <property type="project" value="InterPro"/>
</dbReference>
<dbReference type="GO" id="GO:0007165">
    <property type="term" value="P:signal transduction"/>
    <property type="evidence" value="ECO:0007669"/>
    <property type="project" value="UniProtKB-KW"/>
</dbReference>
<dbReference type="Proteomes" id="UP000595897">
    <property type="component" value="Chromosome"/>
</dbReference>
<dbReference type="Pfam" id="PF10114">
    <property type="entry name" value="PocR"/>
    <property type="match status" value="1"/>
</dbReference>
<organism evidence="4 5">
    <name type="scientific">Anaeromicropila herbilytica</name>
    <dbReference type="NCBI Taxonomy" id="2785025"/>
    <lineage>
        <taxon>Bacteria</taxon>
        <taxon>Bacillati</taxon>
        <taxon>Bacillota</taxon>
        <taxon>Clostridia</taxon>
        <taxon>Lachnospirales</taxon>
        <taxon>Lachnospiraceae</taxon>
        <taxon>Anaeromicropila</taxon>
    </lineage>
</organism>
<dbReference type="PANTHER" id="PTHR32089:SF112">
    <property type="entry name" value="LYSOZYME-LIKE PROTEIN-RELATED"/>
    <property type="match status" value="1"/>
</dbReference>
<dbReference type="KEGG" id="ahb:bsdtb5_34250"/>
<sequence length="348" mass="38010">MEKNRIVMNKSDLSNIQLKDVIDLDLLQRFQDNFAESMDIASVTVDINGEPVTKPSSYTSFCMDYTHSTKIGDDRCAMSHKKGGEEAAKTGRPYVYKCHAGLIDFAAPIMVDGVQIGTILGGQILKGKPEEEGFRRVAREIGVSEDKYVDAVNKVKITTEKNIQAAAEVLFIVANSLSQIGYQNIKIKSMSTNLVDSFSQISSTMEELASASVTINSNQETLNHEIVNVKDISERINVILNSIKSIADQTKMLGLNASIEAARAGEAGRGFAVVAAEIGNLSKNSKETAMQIVSLTKEIQDSIQNTLKLSDSTMENTEHQSAAIEETTASIQELYALTNELNEMTNIN</sequence>